<dbReference type="PROSITE" id="PS51935">
    <property type="entry name" value="NLPC_P60"/>
    <property type="match status" value="1"/>
</dbReference>
<dbReference type="EMBL" id="LT629745">
    <property type="protein sequence ID" value="SDR91268.1"/>
    <property type="molecule type" value="Genomic_DNA"/>
</dbReference>
<dbReference type="Pfam" id="PF00877">
    <property type="entry name" value="NLPC_P60"/>
    <property type="match status" value="1"/>
</dbReference>
<dbReference type="InterPro" id="IPR000064">
    <property type="entry name" value="NLP_P60_dom"/>
</dbReference>
<organism evidence="7 8">
    <name type="scientific">Christiangramia echinicola</name>
    <dbReference type="NCBI Taxonomy" id="279359"/>
    <lineage>
        <taxon>Bacteria</taxon>
        <taxon>Pseudomonadati</taxon>
        <taxon>Bacteroidota</taxon>
        <taxon>Flavobacteriia</taxon>
        <taxon>Flavobacteriales</taxon>
        <taxon>Flavobacteriaceae</taxon>
        <taxon>Christiangramia</taxon>
    </lineage>
</organism>
<keyword evidence="2" id="KW-0645">Protease</keyword>
<dbReference type="PANTHER" id="PTHR47053:SF1">
    <property type="entry name" value="MUREIN DD-ENDOPEPTIDASE MEPH-RELATED"/>
    <property type="match status" value="1"/>
</dbReference>
<evidence type="ECO:0000256" key="2">
    <source>
        <dbReference type="ARBA" id="ARBA00022670"/>
    </source>
</evidence>
<dbReference type="RefSeq" id="WP_089661886.1">
    <property type="nucleotide sequence ID" value="NZ_LT629745.1"/>
</dbReference>
<evidence type="ECO:0000259" key="6">
    <source>
        <dbReference type="PROSITE" id="PS51935"/>
    </source>
</evidence>
<evidence type="ECO:0000256" key="3">
    <source>
        <dbReference type="ARBA" id="ARBA00022801"/>
    </source>
</evidence>
<dbReference type="InterPro" id="IPR051202">
    <property type="entry name" value="Peptidase_C40"/>
</dbReference>
<dbReference type="Pfam" id="PF08239">
    <property type="entry name" value="SH3_3"/>
    <property type="match status" value="1"/>
</dbReference>
<keyword evidence="8" id="KW-1185">Reference proteome</keyword>
<feature type="domain" description="NlpC/P60" evidence="6">
    <location>
        <begin position="250"/>
        <end position="384"/>
    </location>
</feature>
<dbReference type="InterPro" id="IPR038765">
    <property type="entry name" value="Papain-like_cys_pep_sf"/>
</dbReference>
<evidence type="ECO:0000313" key="7">
    <source>
        <dbReference type="EMBL" id="SDR91268.1"/>
    </source>
</evidence>
<proteinExistence type="inferred from homology"/>
<dbReference type="STRING" id="1250231.SAMN04488552_1488"/>
<dbReference type="SMART" id="SM00287">
    <property type="entry name" value="SH3b"/>
    <property type="match status" value="2"/>
</dbReference>
<feature type="domain" description="SH3b" evidence="5">
    <location>
        <begin position="107"/>
        <end position="170"/>
    </location>
</feature>
<dbReference type="SUPFAM" id="SSF54001">
    <property type="entry name" value="Cysteine proteinases"/>
    <property type="match status" value="1"/>
</dbReference>
<reference evidence="7 8" key="1">
    <citation type="submission" date="2016-10" db="EMBL/GenBank/DDBJ databases">
        <authorList>
            <person name="Varghese N."/>
            <person name="Submissions S."/>
        </authorList>
    </citation>
    <scope>NUCLEOTIDE SEQUENCE [LARGE SCALE GENOMIC DNA]</scope>
    <source>
        <strain evidence="7 8">Mar_2010_102</strain>
    </source>
</reference>
<evidence type="ECO:0000256" key="4">
    <source>
        <dbReference type="ARBA" id="ARBA00022807"/>
    </source>
</evidence>
<dbReference type="GO" id="GO:0006508">
    <property type="term" value="P:proteolysis"/>
    <property type="evidence" value="ECO:0007669"/>
    <property type="project" value="UniProtKB-KW"/>
</dbReference>
<gene>
    <name evidence="7" type="ORF">SAMN04488552_1488</name>
</gene>
<dbReference type="InterPro" id="IPR003646">
    <property type="entry name" value="SH3-like_bac-type"/>
</dbReference>
<keyword evidence="4" id="KW-0788">Thiol protease</keyword>
<sequence length="411" mass="46298">MNIKLNYIAFLTFLMLISCNEKAEKENANEANKADEVIAGVSEKYAPDKRVALFDIEAVKNDDTYILKGESNMPEAIEELKNKMKSENLEFRDSIAVLPDENGLEGKTMGVVKISVANLRDEPKHSAQLVTQATMGMPLKVYKKQGGWYYIQTPDGYLGWVDYGGLAHKTKAEFTEWKSAEKLIYLEAFGNSYEKPNNASQSVSDLVAGNIIELISEEKGFYKVKYPHGKEAFIAKAEAKPYQDWLSSLEMEKEDLVETSKKLMGLPYLWGGTSSKGVDCSGFTKTVYFLNGIVIPRDASQQVHTGKLVDSTRNFENLIPGDLLFFGRPATDSTSERVVHVGMWIGNNEFIHSMGDVHVSTMDTTASDFDEYNYDRYLRTKRVFNQEDEGLLYLKQKDIFTDADPSKETSE</sequence>
<dbReference type="SUPFAM" id="SSF82057">
    <property type="entry name" value="Prokaryotic SH3-related domain"/>
    <property type="match status" value="1"/>
</dbReference>
<dbReference type="PANTHER" id="PTHR47053">
    <property type="entry name" value="MUREIN DD-ENDOPEPTIDASE MEPH-RELATED"/>
    <property type="match status" value="1"/>
</dbReference>
<name>A0A1H1MXE1_9FLAO</name>
<dbReference type="Gene3D" id="2.30.30.40">
    <property type="entry name" value="SH3 Domains"/>
    <property type="match status" value="2"/>
</dbReference>
<dbReference type="GO" id="GO:0008234">
    <property type="term" value="F:cysteine-type peptidase activity"/>
    <property type="evidence" value="ECO:0007669"/>
    <property type="project" value="UniProtKB-KW"/>
</dbReference>
<dbReference type="PROSITE" id="PS51257">
    <property type="entry name" value="PROKAR_LIPOPROTEIN"/>
    <property type="match status" value="1"/>
</dbReference>
<dbReference type="Gene3D" id="3.90.1720.10">
    <property type="entry name" value="endopeptidase domain like (from Nostoc punctiforme)"/>
    <property type="match status" value="1"/>
</dbReference>
<protein>
    <submittedName>
        <fullName evidence="7">SH3 domain-containing protein</fullName>
    </submittedName>
</protein>
<keyword evidence="3" id="KW-0378">Hydrolase</keyword>
<accession>A0A1H1MXE1</accession>
<evidence type="ECO:0000259" key="5">
    <source>
        <dbReference type="PROSITE" id="PS51781"/>
    </source>
</evidence>
<dbReference type="Proteomes" id="UP000198858">
    <property type="component" value="Chromosome I"/>
</dbReference>
<evidence type="ECO:0000256" key="1">
    <source>
        <dbReference type="ARBA" id="ARBA00007074"/>
    </source>
</evidence>
<comment type="similarity">
    <text evidence="1">Belongs to the peptidase C40 family.</text>
</comment>
<dbReference type="AlphaFoldDB" id="A0A1H1MXE1"/>
<dbReference type="PROSITE" id="PS51781">
    <property type="entry name" value="SH3B"/>
    <property type="match status" value="1"/>
</dbReference>
<evidence type="ECO:0000313" key="8">
    <source>
        <dbReference type="Proteomes" id="UP000198858"/>
    </source>
</evidence>